<proteinExistence type="predicted"/>
<dbReference type="EMBL" id="JPKZ01003287">
    <property type="protein sequence ID" value="KHN72166.1"/>
    <property type="molecule type" value="Genomic_DNA"/>
</dbReference>
<gene>
    <name evidence="2" type="ORF">Tcan_01518</name>
</gene>
<dbReference type="AlphaFoldDB" id="A0A0B2UMD3"/>
<accession>A0A0B2UMD3</accession>
<comment type="caution">
    <text evidence="2">The sequence shown here is derived from an EMBL/GenBank/DDBJ whole genome shotgun (WGS) entry which is preliminary data.</text>
</comment>
<feature type="transmembrane region" description="Helical" evidence="1">
    <location>
        <begin position="29"/>
        <end position="49"/>
    </location>
</feature>
<keyword evidence="1" id="KW-0472">Membrane</keyword>
<keyword evidence="3" id="KW-1185">Reference proteome</keyword>
<organism evidence="2 3">
    <name type="scientific">Toxocara canis</name>
    <name type="common">Canine roundworm</name>
    <dbReference type="NCBI Taxonomy" id="6265"/>
    <lineage>
        <taxon>Eukaryota</taxon>
        <taxon>Metazoa</taxon>
        <taxon>Ecdysozoa</taxon>
        <taxon>Nematoda</taxon>
        <taxon>Chromadorea</taxon>
        <taxon>Rhabditida</taxon>
        <taxon>Spirurina</taxon>
        <taxon>Ascaridomorpha</taxon>
        <taxon>Ascaridoidea</taxon>
        <taxon>Toxocaridae</taxon>
        <taxon>Toxocara</taxon>
    </lineage>
</organism>
<keyword evidence="1" id="KW-1133">Transmembrane helix</keyword>
<protein>
    <submittedName>
        <fullName evidence="2">Uncharacterized protein</fullName>
    </submittedName>
</protein>
<evidence type="ECO:0000313" key="3">
    <source>
        <dbReference type="Proteomes" id="UP000031036"/>
    </source>
</evidence>
<evidence type="ECO:0000313" key="2">
    <source>
        <dbReference type="EMBL" id="KHN72166.1"/>
    </source>
</evidence>
<name>A0A0B2UMD3_TOXCA</name>
<sequence>MRLVIFKKKGGKTITVGHNLPKFMDNFQAFSAVMLLSFTSGVSSFSFFIRGTNKVRQEASITIFLICCDSQSIWSHILPASSVPMALSRRPFHAAESPQLYNAHIRSSSISCLKEYGWGRK</sequence>
<evidence type="ECO:0000256" key="1">
    <source>
        <dbReference type="SAM" id="Phobius"/>
    </source>
</evidence>
<keyword evidence="1" id="KW-0812">Transmembrane</keyword>
<dbReference type="Proteomes" id="UP000031036">
    <property type="component" value="Unassembled WGS sequence"/>
</dbReference>
<reference evidence="2 3" key="1">
    <citation type="submission" date="2014-11" db="EMBL/GenBank/DDBJ databases">
        <title>Genetic blueprint of the zoonotic pathogen Toxocara canis.</title>
        <authorList>
            <person name="Zhu X.-Q."/>
            <person name="Korhonen P.K."/>
            <person name="Cai H."/>
            <person name="Young N.D."/>
            <person name="Nejsum P."/>
            <person name="von Samson-Himmelstjerna G."/>
            <person name="Boag P.R."/>
            <person name="Tan P."/>
            <person name="Li Q."/>
            <person name="Min J."/>
            <person name="Yang Y."/>
            <person name="Wang X."/>
            <person name="Fang X."/>
            <person name="Hall R.S."/>
            <person name="Hofmann A."/>
            <person name="Sternberg P.W."/>
            <person name="Jex A.R."/>
            <person name="Gasser R.B."/>
        </authorList>
    </citation>
    <scope>NUCLEOTIDE SEQUENCE [LARGE SCALE GENOMIC DNA]</scope>
    <source>
        <strain evidence="2">PN_DK_2014</strain>
    </source>
</reference>